<feature type="compositionally biased region" description="Basic and acidic residues" evidence="2">
    <location>
        <begin position="200"/>
        <end position="222"/>
    </location>
</feature>
<dbReference type="InterPro" id="IPR036770">
    <property type="entry name" value="Ankyrin_rpt-contain_sf"/>
</dbReference>
<dbReference type="InterPro" id="IPR002110">
    <property type="entry name" value="Ankyrin_rpt"/>
</dbReference>
<reference evidence="5" key="2">
    <citation type="submission" date="2012-11" db="EMBL/GenBank/DDBJ databases">
        <authorList>
            <person name="Kuo A."/>
            <person name="Curtis B.A."/>
            <person name="Tanifuji G."/>
            <person name="Burki F."/>
            <person name="Gruber A."/>
            <person name="Irimia M."/>
            <person name="Maruyama S."/>
            <person name="Arias M.C."/>
            <person name="Ball S.G."/>
            <person name="Gile G.H."/>
            <person name="Hirakawa Y."/>
            <person name="Hopkins J.F."/>
            <person name="Rensing S.A."/>
            <person name="Schmutz J."/>
            <person name="Symeonidi A."/>
            <person name="Elias M."/>
            <person name="Eveleigh R.J."/>
            <person name="Herman E.K."/>
            <person name="Klute M.J."/>
            <person name="Nakayama T."/>
            <person name="Obornik M."/>
            <person name="Reyes-Prieto A."/>
            <person name="Armbrust E.V."/>
            <person name="Aves S.J."/>
            <person name="Beiko R.G."/>
            <person name="Coutinho P."/>
            <person name="Dacks J.B."/>
            <person name="Durnford D.G."/>
            <person name="Fast N.M."/>
            <person name="Green B.R."/>
            <person name="Grisdale C."/>
            <person name="Hempe F."/>
            <person name="Henrissat B."/>
            <person name="Hoppner M.P."/>
            <person name="Ishida K.-I."/>
            <person name="Kim E."/>
            <person name="Koreny L."/>
            <person name="Kroth P.G."/>
            <person name="Liu Y."/>
            <person name="Malik S.-B."/>
            <person name="Maier U.G."/>
            <person name="McRose D."/>
            <person name="Mock T."/>
            <person name="Neilson J.A."/>
            <person name="Onodera N.T."/>
            <person name="Poole A.M."/>
            <person name="Pritham E.J."/>
            <person name="Richards T.A."/>
            <person name="Rocap G."/>
            <person name="Roy S.W."/>
            <person name="Sarai C."/>
            <person name="Schaack S."/>
            <person name="Shirato S."/>
            <person name="Slamovits C.H."/>
            <person name="Spencer D.F."/>
            <person name="Suzuki S."/>
            <person name="Worden A.Z."/>
            <person name="Zauner S."/>
            <person name="Barry K."/>
            <person name="Bell C."/>
            <person name="Bharti A.K."/>
            <person name="Crow J.A."/>
            <person name="Grimwood J."/>
            <person name="Kramer R."/>
            <person name="Lindquist E."/>
            <person name="Lucas S."/>
            <person name="Salamov A."/>
            <person name="McFadden G.I."/>
            <person name="Lane C.E."/>
            <person name="Keeling P.J."/>
            <person name="Gray M.W."/>
            <person name="Grigoriev I.V."/>
            <person name="Archibald J.M."/>
        </authorList>
    </citation>
    <scope>NUCLEOTIDE SEQUENCE</scope>
    <source>
        <strain evidence="5">CCMP2712</strain>
    </source>
</reference>
<evidence type="ECO:0000313" key="3">
    <source>
        <dbReference type="EMBL" id="EKX36834.1"/>
    </source>
</evidence>
<evidence type="ECO:0000313" key="5">
    <source>
        <dbReference type="Proteomes" id="UP000011087"/>
    </source>
</evidence>
<dbReference type="AlphaFoldDB" id="L1ILT0"/>
<dbReference type="SMART" id="SM00248">
    <property type="entry name" value="ANK"/>
    <property type="match status" value="2"/>
</dbReference>
<protein>
    <submittedName>
        <fullName evidence="3 4">Uncharacterized protein</fullName>
    </submittedName>
</protein>
<evidence type="ECO:0000256" key="2">
    <source>
        <dbReference type="SAM" id="MobiDB-lite"/>
    </source>
</evidence>
<feature type="region of interest" description="Disordered" evidence="2">
    <location>
        <begin position="157"/>
        <end position="259"/>
    </location>
</feature>
<proteinExistence type="predicted"/>
<dbReference type="Proteomes" id="UP000011087">
    <property type="component" value="Unassembled WGS sequence"/>
</dbReference>
<dbReference type="OrthoDB" id="4735278at2759"/>
<sequence>MILALKKRHYFCGSVQLVRELLESKRISNRFKFSNGETLLITACKSASLDVIRFLLDHGVDVHEEDNYHNNALHWSVRLGFDKIADLLISHDEIQRPNRSSQNKVNKPAYKAKLKHPQVDGKEDAKKANRLGTQTHGPSPSDPVVLPSLGRPRLFLESVSRPHDPHVKSTEERKKKLVKETPYQRMYLQSVYKRPPKRQKLFDKYREPRSHRELKSKAQDQEVREDEQGDHETRAKSEPLVSEASDTPPEQKKGPKKQRILDLSQEDPEPETGLIHLRNFDADGNYKRINSPRSIEAMKRLGITMEELMPMEQKLSFSESKDAEVLQKKKEMLEERRKRNVDSCIKERKRLKARSKDATLNVIFAEYAGISGDNTMNMSEYLDMMKSMVAALSKLLVTLMPPQELLQSETERKHGKISKTEAVGIFKQFARKIGVTYEVTWEQFVKLEKHLSGVLGIKSISKAGEHQETEDSETSRKDAVEADPAAVYIQEVRAKHERVNRTELRRIETYFEKLLSLKAQHDTLEQASHQKESKIIKNYEDRKYTSALNRLDQQFKYVERVLQHQKMMAKKKEEEEERSRKKQEEAKMNLQKMTHERERRMRMQTEQLKIRQQLRQEQITQRDRKEEYRRKLLMDKLTREQLKQEKDREIKKLIAQETDKLKSKSRMEKEKFNEVVQNFMKSGKIDVPKGLSTLGDLDTILVREDAADWEDKNEAAGLLSEDASVSGEIKSGEYAYFKIRVETHKSWTFAVSSTVNKALLFIGNKNIPFPTKENHTWNASNKDKVTIFHLDKRYTLGYCSVEPLEGEARDDSKRQESLSHVHNRVRVKINEMREKRLSQMDSDFISKFEELFPQT</sequence>
<feature type="region of interest" description="Disordered" evidence="2">
    <location>
        <begin position="95"/>
        <end position="124"/>
    </location>
</feature>
<dbReference type="PROSITE" id="PS50088">
    <property type="entry name" value="ANK_REPEAT"/>
    <property type="match status" value="1"/>
</dbReference>
<dbReference type="PANTHER" id="PTHR24125">
    <property type="entry name" value="ANKYRIN REPEAT AND DEATH DOMAIN-CONTAINING PROTEIN"/>
    <property type="match status" value="1"/>
</dbReference>
<feature type="region of interest" description="Disordered" evidence="2">
    <location>
        <begin position="569"/>
        <end position="599"/>
    </location>
</feature>
<feature type="repeat" description="ANK" evidence="1">
    <location>
        <begin position="35"/>
        <end position="67"/>
    </location>
</feature>
<dbReference type="GeneID" id="17293567"/>
<dbReference type="RefSeq" id="XP_005823814.1">
    <property type="nucleotide sequence ID" value="XM_005823757.1"/>
</dbReference>
<dbReference type="PROSITE" id="PS50297">
    <property type="entry name" value="ANK_REP_REGION"/>
    <property type="match status" value="1"/>
</dbReference>
<dbReference type="EnsemblProtists" id="EKX36834">
    <property type="protein sequence ID" value="EKX36834"/>
    <property type="gene ID" value="GUITHDRAFT_117000"/>
</dbReference>
<name>L1ILT0_GUITC</name>
<dbReference type="KEGG" id="gtt:GUITHDRAFT_117000"/>
<dbReference type="Pfam" id="PF12796">
    <property type="entry name" value="Ank_2"/>
    <property type="match status" value="1"/>
</dbReference>
<dbReference type="Gene3D" id="1.25.40.20">
    <property type="entry name" value="Ankyrin repeat-containing domain"/>
    <property type="match status" value="1"/>
</dbReference>
<evidence type="ECO:0000256" key="1">
    <source>
        <dbReference type="PROSITE-ProRule" id="PRU00023"/>
    </source>
</evidence>
<reference evidence="3 5" key="1">
    <citation type="journal article" date="2012" name="Nature">
        <title>Algal genomes reveal evolutionary mosaicism and the fate of nucleomorphs.</title>
        <authorList>
            <consortium name="DOE Joint Genome Institute"/>
            <person name="Curtis B.A."/>
            <person name="Tanifuji G."/>
            <person name="Burki F."/>
            <person name="Gruber A."/>
            <person name="Irimia M."/>
            <person name="Maruyama S."/>
            <person name="Arias M.C."/>
            <person name="Ball S.G."/>
            <person name="Gile G.H."/>
            <person name="Hirakawa Y."/>
            <person name="Hopkins J.F."/>
            <person name="Kuo A."/>
            <person name="Rensing S.A."/>
            <person name="Schmutz J."/>
            <person name="Symeonidi A."/>
            <person name="Elias M."/>
            <person name="Eveleigh R.J."/>
            <person name="Herman E.K."/>
            <person name="Klute M.J."/>
            <person name="Nakayama T."/>
            <person name="Obornik M."/>
            <person name="Reyes-Prieto A."/>
            <person name="Armbrust E.V."/>
            <person name="Aves S.J."/>
            <person name="Beiko R.G."/>
            <person name="Coutinho P."/>
            <person name="Dacks J.B."/>
            <person name="Durnford D.G."/>
            <person name="Fast N.M."/>
            <person name="Green B.R."/>
            <person name="Grisdale C.J."/>
            <person name="Hempel F."/>
            <person name="Henrissat B."/>
            <person name="Hoppner M.P."/>
            <person name="Ishida K."/>
            <person name="Kim E."/>
            <person name="Koreny L."/>
            <person name="Kroth P.G."/>
            <person name="Liu Y."/>
            <person name="Malik S.B."/>
            <person name="Maier U.G."/>
            <person name="McRose D."/>
            <person name="Mock T."/>
            <person name="Neilson J.A."/>
            <person name="Onodera N.T."/>
            <person name="Poole A.M."/>
            <person name="Pritham E.J."/>
            <person name="Richards T.A."/>
            <person name="Rocap G."/>
            <person name="Roy S.W."/>
            <person name="Sarai C."/>
            <person name="Schaack S."/>
            <person name="Shirato S."/>
            <person name="Slamovits C.H."/>
            <person name="Spencer D.F."/>
            <person name="Suzuki S."/>
            <person name="Worden A.Z."/>
            <person name="Zauner S."/>
            <person name="Barry K."/>
            <person name="Bell C."/>
            <person name="Bharti A.K."/>
            <person name="Crow J.A."/>
            <person name="Grimwood J."/>
            <person name="Kramer R."/>
            <person name="Lindquist E."/>
            <person name="Lucas S."/>
            <person name="Salamov A."/>
            <person name="McFadden G.I."/>
            <person name="Lane C.E."/>
            <person name="Keeling P.J."/>
            <person name="Gray M.W."/>
            <person name="Grigoriev I.V."/>
            <person name="Archibald J.M."/>
        </authorList>
    </citation>
    <scope>NUCLEOTIDE SEQUENCE</scope>
    <source>
        <strain evidence="3 5">CCMP2712</strain>
    </source>
</reference>
<dbReference type="SUPFAM" id="SSF48403">
    <property type="entry name" value="Ankyrin repeat"/>
    <property type="match status" value="1"/>
</dbReference>
<dbReference type="PANTHER" id="PTHR24125:SF5">
    <property type="entry name" value="ANKYRIN REPEAT PROTEIN"/>
    <property type="match status" value="1"/>
</dbReference>
<keyword evidence="1" id="KW-0040">ANK repeat</keyword>
<dbReference type="OMA" id="MKMETIR"/>
<dbReference type="HOGENOM" id="CLU_334181_0_0_1"/>
<organism evidence="3">
    <name type="scientific">Guillardia theta (strain CCMP2712)</name>
    <name type="common">Cryptophyte</name>
    <dbReference type="NCBI Taxonomy" id="905079"/>
    <lineage>
        <taxon>Eukaryota</taxon>
        <taxon>Cryptophyceae</taxon>
        <taxon>Pyrenomonadales</taxon>
        <taxon>Geminigeraceae</taxon>
        <taxon>Guillardia</taxon>
    </lineage>
</organism>
<dbReference type="EMBL" id="JH993067">
    <property type="protein sequence ID" value="EKX36834.1"/>
    <property type="molecule type" value="Genomic_DNA"/>
</dbReference>
<reference evidence="4" key="3">
    <citation type="submission" date="2016-03" db="UniProtKB">
        <authorList>
            <consortium name="EnsemblProtists"/>
        </authorList>
    </citation>
    <scope>IDENTIFICATION</scope>
</reference>
<evidence type="ECO:0000313" key="4">
    <source>
        <dbReference type="EnsemblProtists" id="EKX36834"/>
    </source>
</evidence>
<dbReference type="PaxDb" id="55529-EKX36834"/>
<gene>
    <name evidence="3" type="ORF">GUITHDRAFT_117000</name>
</gene>
<dbReference type="STRING" id="905079.L1ILT0"/>
<accession>L1ILT0</accession>
<dbReference type="InterPro" id="IPR052457">
    <property type="entry name" value="Ankyrin-DD_containing_protein"/>
</dbReference>
<keyword evidence="5" id="KW-1185">Reference proteome</keyword>
<feature type="compositionally biased region" description="Basic and acidic residues" evidence="2">
    <location>
        <begin position="160"/>
        <end position="174"/>
    </location>
</feature>
<feature type="compositionally biased region" description="Basic and acidic residues" evidence="2">
    <location>
        <begin position="570"/>
        <end position="599"/>
    </location>
</feature>